<evidence type="ECO:0000256" key="1">
    <source>
        <dbReference type="SAM" id="SignalP"/>
    </source>
</evidence>
<protein>
    <recommendedName>
        <fullName evidence="2">SH3b domain-containing protein</fullName>
    </recommendedName>
</protein>
<evidence type="ECO:0000313" key="4">
    <source>
        <dbReference type="Proteomes" id="UP000326287"/>
    </source>
</evidence>
<keyword evidence="1" id="KW-0732">Signal</keyword>
<dbReference type="Gene3D" id="2.40.160.20">
    <property type="match status" value="1"/>
</dbReference>
<evidence type="ECO:0000259" key="2">
    <source>
        <dbReference type="Pfam" id="PF08239"/>
    </source>
</evidence>
<dbReference type="Pfam" id="PF08239">
    <property type="entry name" value="SH3_3"/>
    <property type="match status" value="1"/>
</dbReference>
<dbReference type="InterPro" id="IPR011250">
    <property type="entry name" value="OMP/PagP_B-barrel"/>
</dbReference>
<reference evidence="3 4" key="1">
    <citation type="submission" date="2019-02" db="EMBL/GenBank/DDBJ databases">
        <authorList>
            <person name="Li S.-H."/>
        </authorList>
    </citation>
    <scope>NUCLEOTIDE SEQUENCE [LARGE SCALE GENOMIC DNA]</scope>
    <source>
        <strain evidence="3 4">IMCC14385</strain>
    </source>
</reference>
<dbReference type="OrthoDB" id="9148835at2"/>
<gene>
    <name evidence="3" type="ORF">EY643_17025</name>
</gene>
<accession>A0A5P9NMX7</accession>
<sequence>MRTLVSAMLPCWFALALSGTAPIATAEEEEAATSTVAEAYLEMHTHPGRTYPVFYVAERGETIELLKRRTDWIKVRNQRGVEGWAHVDAIGRTLDESGAELGLSSPDMDVFATRAWEVGFMLGDQESTDAVGLYGGWHFTRNLSLEAEYTENYGDFSDGRMLTASVVHQMFPHWRYSPFFTIGGGARETSPRSSLVMTEDRTDGVASVGAGMRIYLTGRLMLRLQYKHYVVMTDRDDDEEVGEWKVGISAFF</sequence>
<dbReference type="AlphaFoldDB" id="A0A5P9NMX7"/>
<evidence type="ECO:0000313" key="3">
    <source>
        <dbReference type="EMBL" id="QFU77223.1"/>
    </source>
</evidence>
<dbReference type="Gene3D" id="2.30.30.40">
    <property type="entry name" value="SH3 Domains"/>
    <property type="match status" value="1"/>
</dbReference>
<dbReference type="RefSeq" id="WP_153240368.1">
    <property type="nucleotide sequence ID" value="NZ_CP036422.1"/>
</dbReference>
<dbReference type="SUPFAM" id="SSF56925">
    <property type="entry name" value="OMPA-like"/>
    <property type="match status" value="1"/>
</dbReference>
<feature type="domain" description="SH3b" evidence="2">
    <location>
        <begin position="41"/>
        <end position="88"/>
    </location>
</feature>
<dbReference type="InterPro" id="IPR003646">
    <property type="entry name" value="SH3-like_bac-type"/>
</dbReference>
<name>A0A5P9NMX7_9GAMM</name>
<dbReference type="Proteomes" id="UP000326287">
    <property type="component" value="Chromosome"/>
</dbReference>
<dbReference type="EMBL" id="CP036422">
    <property type="protein sequence ID" value="QFU77223.1"/>
    <property type="molecule type" value="Genomic_DNA"/>
</dbReference>
<organism evidence="3 4">
    <name type="scientific">Halioglobus maricola</name>
    <dbReference type="NCBI Taxonomy" id="2601894"/>
    <lineage>
        <taxon>Bacteria</taxon>
        <taxon>Pseudomonadati</taxon>
        <taxon>Pseudomonadota</taxon>
        <taxon>Gammaproteobacteria</taxon>
        <taxon>Cellvibrionales</taxon>
        <taxon>Halieaceae</taxon>
        <taxon>Halioglobus</taxon>
    </lineage>
</organism>
<feature type="signal peptide" evidence="1">
    <location>
        <begin position="1"/>
        <end position="26"/>
    </location>
</feature>
<proteinExistence type="predicted"/>
<dbReference type="KEGG" id="halc:EY643_17025"/>
<feature type="chain" id="PRO_5025021731" description="SH3b domain-containing protein" evidence="1">
    <location>
        <begin position="27"/>
        <end position="252"/>
    </location>
</feature>
<keyword evidence="4" id="KW-1185">Reference proteome</keyword>